<dbReference type="Proteomes" id="UP000578112">
    <property type="component" value="Unassembled WGS sequence"/>
</dbReference>
<sequence length="189" mass="19767">MGWVTRRQLTNLLGALSLVAALAGLAFGLPAFDRALPADRPVPTDRPYVIGGGVTVVPPPGARIDVTETRPTEEAGTVLFRLGPVRYLITVRPFDGDLSAAAIRLRQRITGTPGYQVTGTELTVATGTGLAGLQGGYTAPGRGGRYAVFVADGRTIEVTVSGADLDLGRILPAIDASTRTLRYVPRAGQ</sequence>
<dbReference type="EMBL" id="JACHNH010000001">
    <property type="protein sequence ID" value="MBB4767120.1"/>
    <property type="molecule type" value="Genomic_DNA"/>
</dbReference>
<keyword evidence="2" id="KW-1185">Reference proteome</keyword>
<name>A0A7W7MUU7_9ACTN</name>
<dbReference type="RefSeq" id="WP_184998187.1">
    <property type="nucleotide sequence ID" value="NZ_BOMK01000036.1"/>
</dbReference>
<reference evidence="1 2" key="1">
    <citation type="submission" date="2020-08" db="EMBL/GenBank/DDBJ databases">
        <title>Sequencing the genomes of 1000 actinobacteria strains.</title>
        <authorList>
            <person name="Klenk H.-P."/>
        </authorList>
    </citation>
    <scope>NUCLEOTIDE SEQUENCE [LARGE SCALE GENOMIC DNA]</scope>
    <source>
        <strain evidence="1 2">DSM 43149</strain>
    </source>
</reference>
<proteinExistence type="predicted"/>
<protein>
    <submittedName>
        <fullName evidence="1">Uncharacterized protein</fullName>
    </submittedName>
</protein>
<gene>
    <name evidence="1" type="ORF">BJ971_007676</name>
</gene>
<evidence type="ECO:0000313" key="1">
    <source>
        <dbReference type="EMBL" id="MBB4767120.1"/>
    </source>
</evidence>
<accession>A0A7W7MUU7</accession>
<dbReference type="AlphaFoldDB" id="A0A7W7MUU7"/>
<organism evidence="1 2">
    <name type="scientific">Actinoplanes digitatis</name>
    <dbReference type="NCBI Taxonomy" id="1868"/>
    <lineage>
        <taxon>Bacteria</taxon>
        <taxon>Bacillati</taxon>
        <taxon>Actinomycetota</taxon>
        <taxon>Actinomycetes</taxon>
        <taxon>Micromonosporales</taxon>
        <taxon>Micromonosporaceae</taxon>
        <taxon>Actinoplanes</taxon>
    </lineage>
</organism>
<comment type="caution">
    <text evidence="1">The sequence shown here is derived from an EMBL/GenBank/DDBJ whole genome shotgun (WGS) entry which is preliminary data.</text>
</comment>
<evidence type="ECO:0000313" key="2">
    <source>
        <dbReference type="Proteomes" id="UP000578112"/>
    </source>
</evidence>